<evidence type="ECO:0000313" key="1">
    <source>
        <dbReference type="EMBL" id="KAK8200835.1"/>
    </source>
</evidence>
<sequence>MQRRLAVAHDTQLCYRPYRSEHRLDLARRQPAACGSGQPLRVRERTDSSRLARFVLVDPGTADETRLVNFRSHSCPDLPIFTTSPGSSEPWVSPQAARYGFNSPRSVSTPVQQTPLCRIDGVRYKYVGAWGIGMPSSVSQASFPTYVMPGSSL</sequence>
<evidence type="ECO:0000313" key="2">
    <source>
        <dbReference type="Proteomes" id="UP001320706"/>
    </source>
</evidence>
<proteinExistence type="predicted"/>
<dbReference type="Proteomes" id="UP001320706">
    <property type="component" value="Unassembled WGS sequence"/>
</dbReference>
<gene>
    <name evidence="1" type="ORF">M8818_006152</name>
</gene>
<organism evidence="1 2">
    <name type="scientific">Zalaria obscura</name>
    <dbReference type="NCBI Taxonomy" id="2024903"/>
    <lineage>
        <taxon>Eukaryota</taxon>
        <taxon>Fungi</taxon>
        <taxon>Dikarya</taxon>
        <taxon>Ascomycota</taxon>
        <taxon>Pezizomycotina</taxon>
        <taxon>Dothideomycetes</taxon>
        <taxon>Dothideomycetidae</taxon>
        <taxon>Dothideales</taxon>
        <taxon>Zalariaceae</taxon>
        <taxon>Zalaria</taxon>
    </lineage>
</organism>
<reference evidence="1" key="1">
    <citation type="submission" date="2024-02" db="EMBL/GenBank/DDBJ databases">
        <title>Metagenome Assembled Genome of Zalaria obscura JY119.</title>
        <authorList>
            <person name="Vighnesh L."/>
            <person name="Jagadeeshwari U."/>
            <person name="Venkata Ramana C."/>
            <person name="Sasikala C."/>
        </authorList>
    </citation>
    <scope>NUCLEOTIDE SEQUENCE</scope>
    <source>
        <strain evidence="1">JY119</strain>
    </source>
</reference>
<comment type="caution">
    <text evidence="1">The sequence shown here is derived from an EMBL/GenBank/DDBJ whole genome shotgun (WGS) entry which is preliminary data.</text>
</comment>
<keyword evidence="2" id="KW-1185">Reference proteome</keyword>
<accession>A0ACC3S724</accession>
<protein>
    <submittedName>
        <fullName evidence="1">Uncharacterized protein</fullName>
    </submittedName>
</protein>
<dbReference type="EMBL" id="JAMKPW020000038">
    <property type="protein sequence ID" value="KAK8200835.1"/>
    <property type="molecule type" value="Genomic_DNA"/>
</dbReference>
<name>A0ACC3S724_9PEZI</name>